<proteinExistence type="predicted"/>
<dbReference type="AlphaFoldDB" id="A0A0C1JTY0"/>
<accession>A0A0C1JTY0</accession>
<gene>
    <name evidence="1" type="ORF">DB44_GO00070</name>
</gene>
<dbReference type="Proteomes" id="UP000031465">
    <property type="component" value="Unassembled WGS sequence"/>
</dbReference>
<dbReference type="PATRIC" id="fig|362787.3.peg.2115"/>
<protein>
    <submittedName>
        <fullName evidence="1">Uncharacterized protein</fullName>
    </submittedName>
</protein>
<reference evidence="1 2" key="1">
    <citation type="journal article" date="2014" name="Mol. Biol. Evol.">
        <title>Massive expansion of Ubiquitination-related gene families within the Chlamydiae.</title>
        <authorList>
            <person name="Domman D."/>
            <person name="Collingro A."/>
            <person name="Lagkouvardos I."/>
            <person name="Gehre L."/>
            <person name="Weinmaier T."/>
            <person name="Rattei T."/>
            <person name="Subtil A."/>
            <person name="Horn M."/>
        </authorList>
    </citation>
    <scope>NUCLEOTIDE SEQUENCE [LARGE SCALE GENOMIC DNA]</scope>
    <source>
        <strain evidence="1 2">EI2</strain>
    </source>
</reference>
<evidence type="ECO:0000313" key="1">
    <source>
        <dbReference type="EMBL" id="KIC70687.1"/>
    </source>
</evidence>
<evidence type="ECO:0000313" key="2">
    <source>
        <dbReference type="Proteomes" id="UP000031465"/>
    </source>
</evidence>
<sequence length="46" mass="5688">MKPLNRWKKLLYKAIIIPNEWYAHLRNEKAKIQTYKQVKLAKPFFQ</sequence>
<name>A0A0C1JTY0_9BACT</name>
<comment type="caution">
    <text evidence="1">The sequence shown here is derived from an EMBL/GenBank/DDBJ whole genome shotgun (WGS) entry which is preliminary data.</text>
</comment>
<organism evidence="1 2">
    <name type="scientific">Candidatus Protochlamydia amoebophila</name>
    <dbReference type="NCBI Taxonomy" id="362787"/>
    <lineage>
        <taxon>Bacteria</taxon>
        <taxon>Pseudomonadati</taxon>
        <taxon>Chlamydiota</taxon>
        <taxon>Chlamydiia</taxon>
        <taxon>Parachlamydiales</taxon>
        <taxon>Parachlamydiaceae</taxon>
        <taxon>Candidatus Protochlamydia</taxon>
    </lineage>
</organism>
<dbReference type="EMBL" id="JSAN01000157">
    <property type="protein sequence ID" value="KIC70687.1"/>
    <property type="molecule type" value="Genomic_DNA"/>
</dbReference>